<proteinExistence type="inferred from homology"/>
<evidence type="ECO:0000313" key="4">
    <source>
        <dbReference type="Proteomes" id="UP001367508"/>
    </source>
</evidence>
<comment type="caution">
    <text evidence="3">The sequence shown here is derived from an EMBL/GenBank/DDBJ whole genome shotgun (WGS) entry which is preliminary data.</text>
</comment>
<comment type="similarity">
    <text evidence="1">Belongs to the UDP-glycosyltransferase family.</text>
</comment>
<dbReference type="EMBL" id="JAYMYQ010000010">
    <property type="protein sequence ID" value="KAK7307649.1"/>
    <property type="molecule type" value="Genomic_DNA"/>
</dbReference>
<organism evidence="3 4">
    <name type="scientific">Canavalia gladiata</name>
    <name type="common">Sword bean</name>
    <name type="synonym">Dolichos gladiatus</name>
    <dbReference type="NCBI Taxonomy" id="3824"/>
    <lineage>
        <taxon>Eukaryota</taxon>
        <taxon>Viridiplantae</taxon>
        <taxon>Streptophyta</taxon>
        <taxon>Embryophyta</taxon>
        <taxon>Tracheophyta</taxon>
        <taxon>Spermatophyta</taxon>
        <taxon>Magnoliopsida</taxon>
        <taxon>eudicotyledons</taxon>
        <taxon>Gunneridae</taxon>
        <taxon>Pentapetalae</taxon>
        <taxon>rosids</taxon>
        <taxon>fabids</taxon>
        <taxon>Fabales</taxon>
        <taxon>Fabaceae</taxon>
        <taxon>Papilionoideae</taxon>
        <taxon>50 kb inversion clade</taxon>
        <taxon>NPAAA clade</taxon>
        <taxon>indigoferoid/millettioid clade</taxon>
        <taxon>Phaseoleae</taxon>
        <taxon>Canavalia</taxon>
    </lineage>
</organism>
<protein>
    <submittedName>
        <fullName evidence="3">Uncharacterized protein</fullName>
    </submittedName>
</protein>
<dbReference type="PANTHER" id="PTHR48047:SF182">
    <property type="entry name" value="GLYCOSYLTRANSFERASE"/>
    <property type="match status" value="1"/>
</dbReference>
<name>A0AAN9K082_CANGL</name>
<accession>A0AAN9K082</accession>
<dbReference type="Proteomes" id="UP001367508">
    <property type="component" value="Unassembled WGS sequence"/>
</dbReference>
<dbReference type="SUPFAM" id="SSF53756">
    <property type="entry name" value="UDP-Glycosyltransferase/glycogen phosphorylase"/>
    <property type="match status" value="1"/>
</dbReference>
<keyword evidence="2" id="KW-0328">Glycosyltransferase</keyword>
<dbReference type="GO" id="GO:0035251">
    <property type="term" value="F:UDP-glucosyltransferase activity"/>
    <property type="evidence" value="ECO:0007669"/>
    <property type="project" value="TreeGrafter"/>
</dbReference>
<gene>
    <name evidence="3" type="ORF">VNO77_40894</name>
</gene>
<dbReference type="Gene3D" id="3.40.50.2000">
    <property type="entry name" value="Glycogen Phosphorylase B"/>
    <property type="match status" value="2"/>
</dbReference>
<reference evidence="3 4" key="1">
    <citation type="submission" date="2024-01" db="EMBL/GenBank/DDBJ databases">
        <title>The genomes of 5 underutilized Papilionoideae crops provide insights into root nodulation and disease resistanc.</title>
        <authorList>
            <person name="Jiang F."/>
        </authorList>
    </citation>
    <scope>NUCLEOTIDE SEQUENCE [LARGE SCALE GENOMIC DNA]</scope>
    <source>
        <strain evidence="3">LVBAO_FW01</strain>
        <tissue evidence="3">Leaves</tissue>
    </source>
</reference>
<evidence type="ECO:0000313" key="3">
    <source>
        <dbReference type="EMBL" id="KAK7307649.1"/>
    </source>
</evidence>
<evidence type="ECO:0000256" key="2">
    <source>
        <dbReference type="ARBA" id="ARBA00022676"/>
    </source>
</evidence>
<keyword evidence="2" id="KW-0808">Transferase</keyword>
<dbReference type="PANTHER" id="PTHR48047">
    <property type="entry name" value="GLYCOSYLTRANSFERASE"/>
    <property type="match status" value="1"/>
</dbReference>
<sequence length="122" mass="13806">MEGNNARLPTDTWPLFVKQFFNEKLVTDVLKIGVVVGAKEWRQRIDFWIEVGKNEEIGKAISLLMGSGEGSTEMRERVVLSYTAKRAIQVGGSYHTNMLEVIRELKPVKLERIATVISDLLT</sequence>
<dbReference type="AlphaFoldDB" id="A0AAN9K082"/>
<keyword evidence="4" id="KW-1185">Reference proteome</keyword>
<evidence type="ECO:0000256" key="1">
    <source>
        <dbReference type="ARBA" id="ARBA00009995"/>
    </source>
</evidence>